<evidence type="ECO:0000313" key="1">
    <source>
        <dbReference type="EMBL" id="SAL59032.1"/>
    </source>
</evidence>
<comment type="caution">
    <text evidence="1">The sequence shown here is derived from an EMBL/GenBank/DDBJ whole genome shotgun (WGS) entry which is preliminary data.</text>
</comment>
<keyword evidence="2" id="KW-1185">Reference proteome</keyword>
<accession>A0A158IQP6</accession>
<dbReference type="RefSeq" id="WP_087645077.1">
    <property type="nucleotide sequence ID" value="NZ_FCON02000027.1"/>
</dbReference>
<evidence type="ECO:0000313" key="2">
    <source>
        <dbReference type="Proteomes" id="UP000054770"/>
    </source>
</evidence>
<name>A0A158IQP6_9BURK</name>
<dbReference type="EMBL" id="FCON02000027">
    <property type="protein sequence ID" value="SAL59032.1"/>
    <property type="molecule type" value="Genomic_DNA"/>
</dbReference>
<dbReference type="Proteomes" id="UP000054770">
    <property type="component" value="Unassembled WGS sequence"/>
</dbReference>
<proteinExistence type="predicted"/>
<dbReference type="AlphaFoldDB" id="A0A158IQP6"/>
<dbReference type="OrthoDB" id="8445767at2"/>
<organism evidence="1 2">
    <name type="scientific">Caballeronia choica</name>
    <dbReference type="NCBI Taxonomy" id="326476"/>
    <lineage>
        <taxon>Bacteria</taxon>
        <taxon>Pseudomonadati</taxon>
        <taxon>Pseudomonadota</taxon>
        <taxon>Betaproteobacteria</taxon>
        <taxon>Burkholderiales</taxon>
        <taxon>Burkholderiaceae</taxon>
        <taxon>Caballeronia</taxon>
    </lineage>
</organism>
<sequence length="67" mass="7920">MSDEYPTLTLQGTGECITRDKFREYFMKRFYDPACRVEKQALMHLETKVWHEYTKFAQPLSAVLGRG</sequence>
<protein>
    <submittedName>
        <fullName evidence="1">Uncharacterized protein</fullName>
    </submittedName>
</protein>
<gene>
    <name evidence="1" type="ORF">AWB68_02945</name>
</gene>
<reference evidence="1" key="1">
    <citation type="submission" date="2016-01" db="EMBL/GenBank/DDBJ databases">
        <authorList>
            <person name="Peeters C."/>
        </authorList>
    </citation>
    <scope>NUCLEOTIDE SEQUENCE [LARGE SCALE GENOMIC DNA]</scope>
    <source>
        <strain evidence="1">LMG 22940</strain>
    </source>
</reference>